<dbReference type="PANTHER" id="PTHR11101:SF80">
    <property type="entry name" value="PHOSPHATE TRANSPORTER"/>
    <property type="match status" value="1"/>
</dbReference>
<feature type="transmembrane region" description="Helical" evidence="6">
    <location>
        <begin position="88"/>
        <end position="107"/>
    </location>
</feature>
<keyword evidence="4 6" id="KW-1133">Transmembrane helix</keyword>
<feature type="transmembrane region" description="Helical" evidence="6">
    <location>
        <begin position="119"/>
        <end position="140"/>
    </location>
</feature>
<dbReference type="EMBL" id="LO017727">
    <property type="protein sequence ID" value="CRH06935.1"/>
    <property type="molecule type" value="Genomic_DNA"/>
</dbReference>
<reference evidence="7" key="1">
    <citation type="submission" date="2015-04" db="EMBL/GenBank/DDBJ databases">
        <authorList>
            <person name="Syromyatnikov M.Y."/>
            <person name="Popov V.N."/>
        </authorList>
    </citation>
    <scope>NUCLEOTIDE SEQUENCE</scope>
    <source>
        <strain evidence="7">MO-1</strain>
    </source>
</reference>
<keyword evidence="2 6" id="KW-0813">Transport</keyword>
<evidence type="ECO:0000256" key="3">
    <source>
        <dbReference type="ARBA" id="ARBA00022692"/>
    </source>
</evidence>
<feature type="transmembrane region" description="Helical" evidence="6">
    <location>
        <begin position="304"/>
        <end position="325"/>
    </location>
</feature>
<keyword evidence="5 6" id="KW-0472">Membrane</keyword>
<evidence type="ECO:0000256" key="4">
    <source>
        <dbReference type="ARBA" id="ARBA00022989"/>
    </source>
</evidence>
<keyword evidence="3 6" id="KW-0812">Transmembrane</keyword>
<protein>
    <recommendedName>
        <fullName evidence="6">Phosphate transporter</fullName>
    </recommendedName>
</protein>
<dbReference type="GO" id="GO:0016020">
    <property type="term" value="C:membrane"/>
    <property type="evidence" value="ECO:0007669"/>
    <property type="project" value="UniProtKB-SubCell"/>
</dbReference>
<organism evidence="7">
    <name type="scientific">Magnetococcus massalia (strain MO-1)</name>
    <dbReference type="NCBI Taxonomy" id="451514"/>
    <lineage>
        <taxon>Bacteria</taxon>
        <taxon>Pseudomonadati</taxon>
        <taxon>Pseudomonadota</taxon>
        <taxon>Magnetococcia</taxon>
        <taxon>Magnetococcales</taxon>
        <taxon>Magnetococcaceae</taxon>
        <taxon>Magnetococcus</taxon>
    </lineage>
</organism>
<feature type="transmembrane region" description="Helical" evidence="6">
    <location>
        <begin position="187"/>
        <end position="205"/>
    </location>
</feature>
<evidence type="ECO:0000256" key="6">
    <source>
        <dbReference type="RuleBase" id="RU363058"/>
    </source>
</evidence>
<dbReference type="InterPro" id="IPR001204">
    <property type="entry name" value="Phos_transporter"/>
</dbReference>
<gene>
    <name evidence="7" type="ORF">MAGMO_2787</name>
</gene>
<evidence type="ECO:0000313" key="7">
    <source>
        <dbReference type="EMBL" id="CRH06935.1"/>
    </source>
</evidence>
<dbReference type="Pfam" id="PF01384">
    <property type="entry name" value="PHO4"/>
    <property type="match status" value="1"/>
</dbReference>
<feature type="transmembrane region" description="Helical" evidence="6">
    <location>
        <begin position="390"/>
        <end position="416"/>
    </location>
</feature>
<name>A0A1S7LJ70_MAGMO</name>
<feature type="transmembrane region" description="Helical" evidence="6">
    <location>
        <begin position="6"/>
        <end position="28"/>
    </location>
</feature>
<accession>A0A1S7LJ70</accession>
<proteinExistence type="inferred from homology"/>
<evidence type="ECO:0000256" key="2">
    <source>
        <dbReference type="ARBA" id="ARBA00022448"/>
    </source>
</evidence>
<evidence type="ECO:0000256" key="5">
    <source>
        <dbReference type="ARBA" id="ARBA00023136"/>
    </source>
</evidence>
<sequence length="425" mass="44465">MEIIQEYGTIFMILAIVFGLYMCWGIGANDVANAMGTSVGSGAITVKQAIFIAAVFEFAGAFIAGGQVTKTIRKGIIDPSSIAGNPELLVYGMLASLLAAAIWLMIASTRGWPVSTTHSIVGAIVGFAVVGIGMEAVQWAKIGKVAASWIVSPIVGGTIAFLLMISIRKLILNTENPFKKAQQWGPVYIFMVGFITALVTLWKGLKHLKLDFTMFESFVVSTIIGVLVALLGKSMINKVQVDEEADKEYHFASVEKVFMPMMIFTACAMAFAHGSNDVANGIGPLAAVVSIVQSNGEVVQKAGLPIWILLLGGGGIVVGLATMGYKVMQTIGTKITELTPTRGYSATLASAVTVVLASKTGMPVSTTQIAVGAVMGVGFARGIGALDLRVVGGIFVSWLVTLPAGGLLAAGIYFMLKGIFGTGPL</sequence>
<dbReference type="GO" id="GO:0035435">
    <property type="term" value="P:phosphate ion transmembrane transport"/>
    <property type="evidence" value="ECO:0007669"/>
    <property type="project" value="TreeGrafter"/>
</dbReference>
<dbReference type="PANTHER" id="PTHR11101">
    <property type="entry name" value="PHOSPHATE TRANSPORTER"/>
    <property type="match status" value="1"/>
</dbReference>
<comment type="similarity">
    <text evidence="6">Belongs to the inorganic phosphate transporter (PiT) (TC 2.A.20) family.</text>
</comment>
<dbReference type="AlphaFoldDB" id="A0A1S7LJ70"/>
<feature type="transmembrane region" description="Helical" evidence="6">
    <location>
        <begin position="146"/>
        <end position="167"/>
    </location>
</feature>
<feature type="transmembrane region" description="Helical" evidence="6">
    <location>
        <begin position="217"/>
        <end position="236"/>
    </location>
</feature>
<dbReference type="GO" id="GO:0005315">
    <property type="term" value="F:phosphate transmembrane transporter activity"/>
    <property type="evidence" value="ECO:0007669"/>
    <property type="project" value="InterPro"/>
</dbReference>
<feature type="transmembrane region" description="Helical" evidence="6">
    <location>
        <begin position="257"/>
        <end position="275"/>
    </location>
</feature>
<keyword evidence="6" id="KW-0592">Phosphate transport</keyword>
<feature type="transmembrane region" description="Helical" evidence="6">
    <location>
        <begin position="49"/>
        <end position="68"/>
    </location>
</feature>
<comment type="subcellular location">
    <subcellularLocation>
        <location evidence="1 6">Membrane</location>
        <topology evidence="1 6">Multi-pass membrane protein</topology>
    </subcellularLocation>
</comment>
<evidence type="ECO:0000256" key="1">
    <source>
        <dbReference type="ARBA" id="ARBA00004141"/>
    </source>
</evidence>